<dbReference type="InterPro" id="IPR023116">
    <property type="entry name" value="Phosphonoacetate_hydro_insert"/>
</dbReference>
<protein>
    <submittedName>
        <fullName evidence="1">Alkaline phosphatase family protein</fullName>
    </submittedName>
</protein>
<organism evidence="1 2">
    <name type="scientific">Humisphaera borealis</name>
    <dbReference type="NCBI Taxonomy" id="2807512"/>
    <lineage>
        <taxon>Bacteria</taxon>
        <taxon>Pseudomonadati</taxon>
        <taxon>Planctomycetota</taxon>
        <taxon>Phycisphaerae</taxon>
        <taxon>Tepidisphaerales</taxon>
        <taxon>Tepidisphaeraceae</taxon>
        <taxon>Humisphaera</taxon>
    </lineage>
</organism>
<proteinExistence type="predicted"/>
<name>A0A7M2WQ15_9BACT</name>
<dbReference type="AlphaFoldDB" id="A0A7M2WQ15"/>
<evidence type="ECO:0000313" key="2">
    <source>
        <dbReference type="Proteomes" id="UP000593765"/>
    </source>
</evidence>
<evidence type="ECO:0000313" key="1">
    <source>
        <dbReference type="EMBL" id="QOV87546.1"/>
    </source>
</evidence>
<dbReference type="PANTHER" id="PTHR10151">
    <property type="entry name" value="ECTONUCLEOTIDE PYROPHOSPHATASE/PHOSPHODIESTERASE"/>
    <property type="match status" value="1"/>
</dbReference>
<dbReference type="SUPFAM" id="SSF53649">
    <property type="entry name" value="Alkaline phosphatase-like"/>
    <property type="match status" value="1"/>
</dbReference>
<dbReference type="EMBL" id="CP063458">
    <property type="protein sequence ID" value="QOV87546.1"/>
    <property type="molecule type" value="Genomic_DNA"/>
</dbReference>
<reference evidence="1 2" key="1">
    <citation type="submission" date="2020-10" db="EMBL/GenBank/DDBJ databases">
        <title>Wide distribution of Phycisphaera-like planctomycetes from WD2101 soil group in peatlands and genome analysis of the first cultivated representative.</title>
        <authorList>
            <person name="Dedysh S.N."/>
            <person name="Beletsky A.V."/>
            <person name="Ivanova A."/>
            <person name="Kulichevskaya I.S."/>
            <person name="Suzina N.E."/>
            <person name="Philippov D.A."/>
            <person name="Rakitin A.L."/>
            <person name="Mardanov A.V."/>
            <person name="Ravin N.V."/>
        </authorList>
    </citation>
    <scope>NUCLEOTIDE SEQUENCE [LARGE SCALE GENOMIC DNA]</scope>
    <source>
        <strain evidence="1 2">M1803</strain>
    </source>
</reference>
<dbReference type="RefSeq" id="WP_206290451.1">
    <property type="nucleotide sequence ID" value="NZ_CP063458.1"/>
</dbReference>
<dbReference type="GO" id="GO:0016787">
    <property type="term" value="F:hydrolase activity"/>
    <property type="evidence" value="ECO:0007669"/>
    <property type="project" value="UniProtKB-ARBA"/>
</dbReference>
<dbReference type="InterPro" id="IPR002591">
    <property type="entry name" value="Phosphodiest/P_Trfase"/>
</dbReference>
<dbReference type="InterPro" id="IPR017850">
    <property type="entry name" value="Alkaline_phosphatase_core_sf"/>
</dbReference>
<keyword evidence="2" id="KW-1185">Reference proteome</keyword>
<dbReference type="Gene3D" id="3.40.720.10">
    <property type="entry name" value="Alkaline Phosphatase, subunit A"/>
    <property type="match status" value="1"/>
</dbReference>
<dbReference type="Proteomes" id="UP000593765">
    <property type="component" value="Chromosome"/>
</dbReference>
<gene>
    <name evidence="1" type="ORF">IPV69_14740</name>
</gene>
<dbReference type="KEGG" id="hbs:IPV69_14740"/>
<dbReference type="Gene3D" id="3.30.1360.110">
    <property type="entry name" value="Domain 2, Phosphonoacetate Hydrolase"/>
    <property type="match status" value="1"/>
</dbReference>
<dbReference type="PANTHER" id="PTHR10151:SF120">
    <property type="entry name" value="BIS(5'-ADENOSYL)-TRIPHOSPHATASE"/>
    <property type="match status" value="1"/>
</dbReference>
<sequence length="462" mass="51609">MPSLQKTVVINAVGLTPSLIGPHTPRLNALADAGAVAPIGHVLPAVTTTVQSTYLTGKWPAEHGAVANGWYFRDECEVKFWKQSNRLVQSPKIWDIAKATHPGFTCANCFWWYAMYSRADYTVTPRPMYPADGRKLPDIWTNPPTLRDELQRELGQFPLFNFWGPATSIKATDWIAESAIRVDRKYDPTLTLVYLPHLDYVLQKVGPDQAIAAKDLRELDDVCGKLFDHFEKRSAKVIVLSEYGIEAVNKPIDINRVLRRAGLIAVRKEMGRELLDPGQSVAFAAADHQVAHVYVNDRSRVAEVKALLEDVDGIESVLDADGKRAHHVDHDRSGELVAVAERGAWFTYYYWLDDAREPDFARSVDIHRKPGYDPAELFLDPKVSMVKGRIALTLLRKKLGFRTMMKVIPTDATLVKGSHGRPPATPAEGPMFISRDKDLVPPGEIAPTAVRDLILRHVGINI</sequence>
<dbReference type="Pfam" id="PF01663">
    <property type="entry name" value="Phosphodiest"/>
    <property type="match status" value="1"/>
</dbReference>
<accession>A0A7M2WQ15</accession>